<dbReference type="AlphaFoldDB" id="A0A0G4F374"/>
<organism evidence="6">
    <name type="scientific">Chromera velia CCMP2878</name>
    <dbReference type="NCBI Taxonomy" id="1169474"/>
    <lineage>
        <taxon>Eukaryota</taxon>
        <taxon>Sar</taxon>
        <taxon>Alveolata</taxon>
        <taxon>Colpodellida</taxon>
        <taxon>Chromeraceae</taxon>
        <taxon>Chromera</taxon>
    </lineage>
</organism>
<reference evidence="6" key="1">
    <citation type="submission" date="2014-11" db="EMBL/GenBank/DDBJ databases">
        <authorList>
            <person name="Otto D Thomas"/>
            <person name="Naeem Raeece"/>
        </authorList>
    </citation>
    <scope>NUCLEOTIDE SEQUENCE</scope>
</reference>
<evidence type="ECO:0000256" key="2">
    <source>
        <dbReference type="ARBA" id="ARBA00004245"/>
    </source>
</evidence>
<keyword evidence="3" id="KW-0963">Cytoplasm</keyword>
<dbReference type="InterPro" id="IPR026507">
    <property type="entry name" value="PIRC1/2"/>
</dbReference>
<comment type="subcellular location">
    <subcellularLocation>
        <location evidence="1">Cell projection</location>
        <location evidence="1">Cilium</location>
    </subcellularLocation>
    <subcellularLocation>
        <location evidence="2">Cytoplasm</location>
        <location evidence="2">Cytoskeleton</location>
    </subcellularLocation>
</comment>
<keyword evidence="4" id="KW-0206">Cytoskeleton</keyword>
<evidence type="ECO:0000256" key="3">
    <source>
        <dbReference type="ARBA" id="ARBA00022490"/>
    </source>
</evidence>
<sequence>MSIDKADVPPISTVMGLRRKSNVNYPLKTTVDPGKYELLSATQKYEQSLFGEPVLTAHVRQRKFPVTSEDLVYPEASRMGATNPLYALASQDIGNEPPKAHQMPGRYFPRSTKFSSAFTTSNPRDTGLNTSISWSKVHPTLDQMY</sequence>
<dbReference type="Pfam" id="PF14892">
    <property type="entry name" value="PIRC1_2"/>
    <property type="match status" value="1"/>
</dbReference>
<protein>
    <submittedName>
        <fullName evidence="6">Uncharacterized protein</fullName>
    </submittedName>
</protein>
<evidence type="ECO:0000256" key="5">
    <source>
        <dbReference type="ARBA" id="ARBA00023273"/>
    </source>
</evidence>
<dbReference type="GO" id="GO:0035082">
    <property type="term" value="P:axoneme assembly"/>
    <property type="evidence" value="ECO:0007669"/>
    <property type="project" value="InterPro"/>
</dbReference>
<gene>
    <name evidence="6" type="ORF">Cvel_14824</name>
</gene>
<accession>A0A0G4F374</accession>
<name>A0A0G4F374_9ALVE</name>
<keyword evidence="5" id="KW-0966">Cell projection</keyword>
<proteinExistence type="predicted"/>
<evidence type="ECO:0000256" key="4">
    <source>
        <dbReference type="ARBA" id="ARBA00023212"/>
    </source>
</evidence>
<evidence type="ECO:0000313" key="6">
    <source>
        <dbReference type="EMBL" id="CEM06128.1"/>
    </source>
</evidence>
<dbReference type="GO" id="GO:0005879">
    <property type="term" value="C:axonemal microtubule"/>
    <property type="evidence" value="ECO:0007669"/>
    <property type="project" value="InterPro"/>
</dbReference>
<evidence type="ECO:0000256" key="1">
    <source>
        <dbReference type="ARBA" id="ARBA00004138"/>
    </source>
</evidence>
<dbReference type="VEuPathDB" id="CryptoDB:Cvel_14824"/>
<dbReference type="EMBL" id="CDMZ01000078">
    <property type="protein sequence ID" value="CEM06128.1"/>
    <property type="molecule type" value="Genomic_DNA"/>
</dbReference>